<feature type="chain" id="PRO_5029588435" evidence="2">
    <location>
        <begin position="24"/>
        <end position="738"/>
    </location>
</feature>
<evidence type="ECO:0000256" key="2">
    <source>
        <dbReference type="SAM" id="SignalP"/>
    </source>
</evidence>
<sequence>MRDDAGNMLVTGIILLFLSGVAANSQFDEALFDLESRLKKLELEHKAYQNVISTLARQITMQQFYVEEVSRSSGDSGLKQSRLTHSGTRSYHTTSFSDLKVAAIHDHSNYKTTIGMGEVIAVLNGVEFRTRHNDYKLVMPSTKSINYGATEPVPFPPVPPEVLAQPSVELQEEEMRLWFKAFQEQDPSVRDYRKYFKPVLCYMEGMWTEATNNKLDEPFSSDRHKLDAENFFDLQEKARYTSATGRKSISENYAYLPSTLSGMSDNGMPLFSQWNYKILCHPLKKEVPLNRFRLEDDLSVRVARAKTYEQAKLERFARFSLWPAIAGPNSPFRPSKEGYTSLTTGSFLDSLMAEIPGKDNYVGEIKDDVFNETALDHDYKHPTGNQSLPRPPKNVAYYHRLYRTKTKDAMGSEIRHRAFSDASLYIAYNTRPQITPSKVEWCVPNKDCHLWQASRGECKTKKCSNWSDRVSYAIPLEIIYLTPLHSWNPYNFEYNSDDRVPVTWNTNGTYRRNGDHSERMAIYGNSRQYFYRTPHTFFDGQRAIRDSADSLRFSMSVMDSQGQIWKTRASGIHIMTPNIPGVGVVRQRYPIMPVHQAGSMMFKEIDALKDVTLEAAAHRRFYRDKVYHNGTIEEVFTFEVGLGDKSAAGPHHHTVDITESEIKRLKRGERVTVLTSSSAGHDHEITLEYRVAVYPEKRKTIEHLFLTACDGRGWTCYDGHKGWVICNECADQFPDVNM</sequence>
<organism evidence="3 4">
    <name type="scientific">Bugula neritina</name>
    <name type="common">Brown bryozoan</name>
    <name type="synonym">Sertularia neritina</name>
    <dbReference type="NCBI Taxonomy" id="10212"/>
    <lineage>
        <taxon>Eukaryota</taxon>
        <taxon>Metazoa</taxon>
        <taxon>Spiralia</taxon>
        <taxon>Lophotrochozoa</taxon>
        <taxon>Bryozoa</taxon>
        <taxon>Gymnolaemata</taxon>
        <taxon>Cheilostomatida</taxon>
        <taxon>Flustrina</taxon>
        <taxon>Buguloidea</taxon>
        <taxon>Bugulidae</taxon>
        <taxon>Bugula</taxon>
    </lineage>
</organism>
<proteinExistence type="predicted"/>
<feature type="coiled-coil region" evidence="1">
    <location>
        <begin position="24"/>
        <end position="58"/>
    </location>
</feature>
<evidence type="ECO:0000313" key="4">
    <source>
        <dbReference type="Proteomes" id="UP000593567"/>
    </source>
</evidence>
<evidence type="ECO:0000313" key="3">
    <source>
        <dbReference type="EMBL" id="KAF6036338.1"/>
    </source>
</evidence>
<comment type="caution">
    <text evidence="3">The sequence shown here is derived from an EMBL/GenBank/DDBJ whole genome shotgun (WGS) entry which is preliminary data.</text>
</comment>
<dbReference type="OrthoDB" id="6059742at2759"/>
<dbReference type="AlphaFoldDB" id="A0A7J7KFD5"/>
<keyword evidence="4" id="KW-1185">Reference proteome</keyword>
<dbReference type="Proteomes" id="UP000593567">
    <property type="component" value="Unassembled WGS sequence"/>
</dbReference>
<reference evidence="3" key="1">
    <citation type="submission" date="2020-06" db="EMBL/GenBank/DDBJ databases">
        <title>Draft genome of Bugula neritina, a colonial animal packing powerful symbionts and potential medicines.</title>
        <authorList>
            <person name="Rayko M."/>
        </authorList>
    </citation>
    <scope>NUCLEOTIDE SEQUENCE [LARGE SCALE GENOMIC DNA]</scope>
    <source>
        <strain evidence="3">Kwan_BN1</strain>
    </source>
</reference>
<accession>A0A7J7KFD5</accession>
<name>A0A7J7KFD5_BUGNE</name>
<keyword evidence="1" id="KW-0175">Coiled coil</keyword>
<dbReference type="EMBL" id="VXIV02000745">
    <property type="protein sequence ID" value="KAF6036338.1"/>
    <property type="molecule type" value="Genomic_DNA"/>
</dbReference>
<feature type="signal peptide" evidence="2">
    <location>
        <begin position="1"/>
        <end position="23"/>
    </location>
</feature>
<evidence type="ECO:0000256" key="1">
    <source>
        <dbReference type="SAM" id="Coils"/>
    </source>
</evidence>
<keyword evidence="2" id="KW-0732">Signal</keyword>
<gene>
    <name evidence="3" type="ORF">EB796_005362</name>
</gene>
<protein>
    <submittedName>
        <fullName evidence="3">Uncharacterized protein</fullName>
    </submittedName>
</protein>